<keyword evidence="3" id="KW-1185">Reference proteome</keyword>
<name>A0A6B0SBJ6_9CETA</name>
<feature type="region of interest" description="Disordered" evidence="1">
    <location>
        <begin position="1"/>
        <end position="75"/>
    </location>
</feature>
<proteinExistence type="predicted"/>
<evidence type="ECO:0000313" key="2">
    <source>
        <dbReference type="EMBL" id="MXQ99340.1"/>
    </source>
</evidence>
<sequence>MASHHHPSHCRPCPSYGGDRSRGGVPSQRPFKSLPREAPQGDPGGGGSSTLSFRSDAWRQAPRAAPQGGGARHFGFPDALAAAAGLPPSPGHVPRVARLGLGAHLAAPATRPGASMLCPLLLARRSAWPAGWRPPAAATCPPSGDP</sequence>
<protein>
    <submittedName>
        <fullName evidence="2">Uncharacterized protein</fullName>
    </submittedName>
</protein>
<accession>A0A6B0SBJ6</accession>
<evidence type="ECO:0000256" key="1">
    <source>
        <dbReference type="SAM" id="MobiDB-lite"/>
    </source>
</evidence>
<dbReference type="EMBL" id="VBQZ03000415">
    <property type="protein sequence ID" value="MXQ99340.1"/>
    <property type="molecule type" value="Genomic_DNA"/>
</dbReference>
<comment type="caution">
    <text evidence="2">The sequence shown here is derived from an EMBL/GenBank/DDBJ whole genome shotgun (WGS) entry which is preliminary data.</text>
</comment>
<gene>
    <name evidence="2" type="ORF">E5288_WYG001487</name>
</gene>
<dbReference type="Proteomes" id="UP000322234">
    <property type="component" value="Unassembled WGS sequence"/>
</dbReference>
<reference evidence="2" key="1">
    <citation type="submission" date="2019-10" db="EMBL/GenBank/DDBJ databases">
        <title>The sequence and de novo assembly of the wild yak genome.</title>
        <authorList>
            <person name="Liu Y."/>
        </authorList>
    </citation>
    <scope>NUCLEOTIDE SEQUENCE [LARGE SCALE GENOMIC DNA]</scope>
    <source>
        <strain evidence="2">WY2019</strain>
    </source>
</reference>
<organism evidence="2 3">
    <name type="scientific">Bos mutus</name>
    <name type="common">wild yak</name>
    <dbReference type="NCBI Taxonomy" id="72004"/>
    <lineage>
        <taxon>Eukaryota</taxon>
        <taxon>Metazoa</taxon>
        <taxon>Chordata</taxon>
        <taxon>Craniata</taxon>
        <taxon>Vertebrata</taxon>
        <taxon>Euteleostomi</taxon>
        <taxon>Mammalia</taxon>
        <taxon>Eutheria</taxon>
        <taxon>Laurasiatheria</taxon>
        <taxon>Artiodactyla</taxon>
        <taxon>Ruminantia</taxon>
        <taxon>Pecora</taxon>
        <taxon>Bovidae</taxon>
        <taxon>Bovinae</taxon>
        <taxon>Bos</taxon>
    </lineage>
</organism>
<evidence type="ECO:0000313" key="3">
    <source>
        <dbReference type="Proteomes" id="UP000322234"/>
    </source>
</evidence>
<dbReference type="AlphaFoldDB" id="A0A6B0SBJ6"/>